<evidence type="ECO:0000256" key="10">
    <source>
        <dbReference type="SAM" id="SignalP"/>
    </source>
</evidence>
<reference evidence="12" key="1">
    <citation type="journal article" date="2019" name="Gigascience">
        <title>De novo genome assembly of the endangered Acer yangbiense, a plant species with extremely small populations endemic to Yunnan Province, China.</title>
        <authorList>
            <person name="Yang J."/>
            <person name="Wariss H.M."/>
            <person name="Tao L."/>
            <person name="Zhang R."/>
            <person name="Yun Q."/>
            <person name="Hollingsworth P."/>
            <person name="Dao Z."/>
            <person name="Luo G."/>
            <person name="Guo H."/>
            <person name="Ma Y."/>
            <person name="Sun W."/>
        </authorList>
    </citation>
    <scope>NUCLEOTIDE SEQUENCE [LARGE SCALE GENOMIC DNA]</scope>
    <source>
        <strain evidence="12">cv. br00</strain>
    </source>
</reference>
<organism evidence="11 12">
    <name type="scientific">Salix brachista</name>
    <dbReference type="NCBI Taxonomy" id="2182728"/>
    <lineage>
        <taxon>Eukaryota</taxon>
        <taxon>Viridiplantae</taxon>
        <taxon>Streptophyta</taxon>
        <taxon>Embryophyta</taxon>
        <taxon>Tracheophyta</taxon>
        <taxon>Spermatophyta</taxon>
        <taxon>Magnoliopsida</taxon>
        <taxon>eudicotyledons</taxon>
        <taxon>Gunneridae</taxon>
        <taxon>Pentapetalae</taxon>
        <taxon>rosids</taxon>
        <taxon>fabids</taxon>
        <taxon>Malpighiales</taxon>
        <taxon>Salicaceae</taxon>
        <taxon>Saliceae</taxon>
        <taxon>Salix</taxon>
    </lineage>
</organism>
<keyword evidence="4 10" id="KW-0732">Signal</keyword>
<feature type="transmembrane region" description="Helical" evidence="9">
    <location>
        <begin position="169"/>
        <end position="187"/>
    </location>
</feature>
<keyword evidence="7" id="KW-0539">Nucleus</keyword>
<feature type="transmembrane region" description="Helical" evidence="9">
    <location>
        <begin position="296"/>
        <end position="317"/>
    </location>
</feature>
<comment type="caution">
    <text evidence="11">The sequence shown here is derived from an EMBL/GenBank/DDBJ whole genome shotgun (WGS) entry which is preliminary data.</text>
</comment>
<dbReference type="PANTHER" id="PTHR31587">
    <property type="entry name" value="TRANSMEMBRANE PROTEIN (DUF2215)"/>
    <property type="match status" value="1"/>
</dbReference>
<feature type="signal peptide" evidence="10">
    <location>
        <begin position="1"/>
        <end position="29"/>
    </location>
</feature>
<dbReference type="EMBL" id="VDCV01000013">
    <property type="protein sequence ID" value="KAB5529612.1"/>
    <property type="molecule type" value="Genomic_DNA"/>
</dbReference>
<feature type="transmembrane region" description="Helical" evidence="9">
    <location>
        <begin position="194"/>
        <end position="215"/>
    </location>
</feature>
<evidence type="ECO:0000256" key="6">
    <source>
        <dbReference type="ARBA" id="ARBA00023136"/>
    </source>
</evidence>
<dbReference type="Proteomes" id="UP000326939">
    <property type="component" value="Chromosome 13"/>
</dbReference>
<feature type="region of interest" description="Disordered" evidence="8">
    <location>
        <begin position="544"/>
        <end position="577"/>
    </location>
</feature>
<comment type="subcellular location">
    <subcellularLocation>
        <location evidence="1">Nucleus inner membrane</location>
        <topology evidence="1">Multi-pass membrane protein</topology>
        <orientation evidence="1">Nucleoplasmic side</orientation>
    </subcellularLocation>
</comment>
<comment type="similarity">
    <text evidence="2">Belongs to the NEMP family.</text>
</comment>
<keyword evidence="6 9" id="KW-0472">Membrane</keyword>
<dbReference type="InterPro" id="IPR019358">
    <property type="entry name" value="NEMP_fam"/>
</dbReference>
<keyword evidence="12" id="KW-1185">Reference proteome</keyword>
<protein>
    <submittedName>
        <fullName evidence="11">Uncharacterized protein</fullName>
    </submittedName>
</protein>
<evidence type="ECO:0000256" key="9">
    <source>
        <dbReference type="SAM" id="Phobius"/>
    </source>
</evidence>
<evidence type="ECO:0000256" key="5">
    <source>
        <dbReference type="ARBA" id="ARBA00022989"/>
    </source>
</evidence>
<evidence type="ECO:0000256" key="1">
    <source>
        <dbReference type="ARBA" id="ARBA00004575"/>
    </source>
</evidence>
<gene>
    <name evidence="11" type="ORF">DKX38_019693</name>
</gene>
<dbReference type="Pfam" id="PF10225">
    <property type="entry name" value="NEMP"/>
    <property type="match status" value="2"/>
</dbReference>
<evidence type="ECO:0000256" key="3">
    <source>
        <dbReference type="ARBA" id="ARBA00022692"/>
    </source>
</evidence>
<dbReference type="PANTHER" id="PTHR31587:SF3">
    <property type="entry name" value="EXPRESSED PROTEIN"/>
    <property type="match status" value="1"/>
</dbReference>
<evidence type="ECO:0000256" key="7">
    <source>
        <dbReference type="ARBA" id="ARBA00023242"/>
    </source>
</evidence>
<evidence type="ECO:0000313" key="11">
    <source>
        <dbReference type="EMBL" id="KAB5529612.1"/>
    </source>
</evidence>
<proteinExistence type="inferred from homology"/>
<name>A0A5N5KGW9_9ROSI</name>
<sequence>MGSSSPSPSPSLLLLFSLVFASSLLLSRASHETTIQGIDPENPALDVTPSHFHGRVLSHDGSEGVFFCERVKVSGHLRWKLSRYASSFRVTLAPAAQIPERLHSKIQVCFHRNASLGLCQCEKDDWKTVQKGLWTSVMSPYEERYVDVKFIGDTSGSVSIAVDEDLQQWRLICLAVGFVLLLLAPIVSSWVPFYYSTSMAIGVFLVIIILLFQGLGCIQSELKLEKIDYPCVDCCTQHASNQMGPVHLELIMEGDCHDALLAEPAVFRDSGYRLTMFIFALMLQGMKLLPAGRKSFFYLSIYGSVLGAGTFILHQISTLVNSILVNFGLSDEMHNPVYIFILVGIVLTGAALGFWMVRKFVISKDGSVDDGVAQFVKWAMRMIASTFILQSTFDTPLAMGALLSSYAISSITLRWWYQRDQSDSGGGSARLQPAGQATARYRRAEFLRRSGKISPQGKMWNSPKSSSAWTSSPVKGLVSPSSHLATVDKQDYYSTFHDTPKRKFTKKQWEDFTRESTRHAITEWAASPEVTDWLVENTDRIKLLPSNDGSEETVGSESDSTDETVAGSGRPFSLFNW</sequence>
<feature type="chain" id="PRO_5024450462" evidence="10">
    <location>
        <begin position="30"/>
        <end position="577"/>
    </location>
</feature>
<feature type="transmembrane region" description="Helical" evidence="9">
    <location>
        <begin position="337"/>
        <end position="357"/>
    </location>
</feature>
<accession>A0A5N5KGW9</accession>
<evidence type="ECO:0000256" key="2">
    <source>
        <dbReference type="ARBA" id="ARBA00005748"/>
    </source>
</evidence>
<dbReference type="GO" id="GO:0005637">
    <property type="term" value="C:nuclear inner membrane"/>
    <property type="evidence" value="ECO:0007669"/>
    <property type="project" value="UniProtKB-SubCell"/>
</dbReference>
<evidence type="ECO:0000313" key="12">
    <source>
        <dbReference type="Proteomes" id="UP000326939"/>
    </source>
</evidence>
<dbReference type="AlphaFoldDB" id="A0A5N5KGW9"/>
<keyword evidence="3 9" id="KW-0812">Transmembrane</keyword>
<evidence type="ECO:0000256" key="8">
    <source>
        <dbReference type="SAM" id="MobiDB-lite"/>
    </source>
</evidence>
<keyword evidence="5 9" id="KW-1133">Transmembrane helix</keyword>
<evidence type="ECO:0000256" key="4">
    <source>
        <dbReference type="ARBA" id="ARBA00022729"/>
    </source>
</evidence>